<keyword evidence="4" id="KW-1003">Cell membrane</keyword>
<keyword evidence="3" id="KW-0813">Transport</keyword>
<feature type="transmembrane region" description="Helical" evidence="11">
    <location>
        <begin position="33"/>
        <end position="50"/>
    </location>
</feature>
<evidence type="ECO:0000256" key="7">
    <source>
        <dbReference type="ARBA" id="ARBA00022989"/>
    </source>
</evidence>
<dbReference type="GO" id="GO:0005886">
    <property type="term" value="C:plasma membrane"/>
    <property type="evidence" value="ECO:0007669"/>
    <property type="project" value="UniProtKB-SubCell"/>
</dbReference>
<evidence type="ECO:0000256" key="6">
    <source>
        <dbReference type="ARBA" id="ARBA00022927"/>
    </source>
</evidence>
<dbReference type="Pfam" id="PF02699">
    <property type="entry name" value="YajC"/>
    <property type="match status" value="1"/>
</dbReference>
<accession>A0A3E0VIH6</accession>
<protein>
    <recommendedName>
        <fullName evidence="14">Preprotein translocase subunit YajC</fullName>
    </recommendedName>
</protein>
<keyword evidence="7 11" id="KW-1133">Transmembrane helix</keyword>
<evidence type="ECO:0000313" key="13">
    <source>
        <dbReference type="Proteomes" id="UP000256486"/>
    </source>
</evidence>
<dbReference type="AlphaFoldDB" id="A0A3E0VIH6"/>
<gene>
    <name evidence="12" type="ORF">B7R54_09410</name>
</gene>
<dbReference type="GO" id="GO:0015031">
    <property type="term" value="P:protein transport"/>
    <property type="evidence" value="ECO:0007669"/>
    <property type="project" value="UniProtKB-KW"/>
</dbReference>
<feature type="region of interest" description="Disordered" evidence="10">
    <location>
        <begin position="124"/>
        <end position="171"/>
    </location>
</feature>
<comment type="similarity">
    <text evidence="2">Belongs to the YajC family.</text>
</comment>
<dbReference type="Proteomes" id="UP000256486">
    <property type="component" value="Unassembled WGS sequence"/>
</dbReference>
<evidence type="ECO:0000256" key="2">
    <source>
        <dbReference type="ARBA" id="ARBA00006742"/>
    </source>
</evidence>
<sequence length="171" mass="18701">MIYNSSWRSAPISTLGPSIPPHLLEGSPFYMDPLNLVILAVLAVLIIFMVRNSRKRKRETEELSQKIIEGAYVMTNFGVYGTILSIDAENNQIFLESTPGTVLKVHRQTVTRVVPTEDAVAIDDAETSGAQGEPEFGERVSPSLEKTSTDDGTILNGVPLDENGNPRKSAE</sequence>
<evidence type="ECO:0000256" key="8">
    <source>
        <dbReference type="ARBA" id="ARBA00023010"/>
    </source>
</evidence>
<organism evidence="12 13">
    <name type="scientific">Subtercola boreus</name>
    <dbReference type="NCBI Taxonomy" id="120213"/>
    <lineage>
        <taxon>Bacteria</taxon>
        <taxon>Bacillati</taxon>
        <taxon>Actinomycetota</taxon>
        <taxon>Actinomycetes</taxon>
        <taxon>Micrococcales</taxon>
        <taxon>Microbacteriaceae</taxon>
        <taxon>Subtercola</taxon>
    </lineage>
</organism>
<evidence type="ECO:0000256" key="1">
    <source>
        <dbReference type="ARBA" id="ARBA00004162"/>
    </source>
</evidence>
<comment type="caution">
    <text evidence="12">The sequence shown here is derived from an EMBL/GenBank/DDBJ whole genome shotgun (WGS) entry which is preliminary data.</text>
</comment>
<dbReference type="OrthoDB" id="3267178at2"/>
<evidence type="ECO:0000313" key="12">
    <source>
        <dbReference type="EMBL" id="RFA09425.1"/>
    </source>
</evidence>
<dbReference type="PANTHER" id="PTHR33909:SF1">
    <property type="entry name" value="SEC TRANSLOCON ACCESSORY COMPLEX SUBUNIT YAJC"/>
    <property type="match status" value="1"/>
</dbReference>
<keyword evidence="13" id="KW-1185">Reference proteome</keyword>
<dbReference type="EMBL" id="NBWZ01000001">
    <property type="protein sequence ID" value="RFA09425.1"/>
    <property type="molecule type" value="Genomic_DNA"/>
</dbReference>
<evidence type="ECO:0000256" key="11">
    <source>
        <dbReference type="SAM" id="Phobius"/>
    </source>
</evidence>
<dbReference type="SMART" id="SM01323">
    <property type="entry name" value="YajC"/>
    <property type="match status" value="1"/>
</dbReference>
<evidence type="ECO:0000256" key="3">
    <source>
        <dbReference type="ARBA" id="ARBA00022448"/>
    </source>
</evidence>
<keyword evidence="5 11" id="KW-0812">Transmembrane</keyword>
<keyword evidence="8" id="KW-0811">Translocation</keyword>
<evidence type="ECO:0000256" key="5">
    <source>
        <dbReference type="ARBA" id="ARBA00022692"/>
    </source>
</evidence>
<evidence type="ECO:0000256" key="4">
    <source>
        <dbReference type="ARBA" id="ARBA00022475"/>
    </source>
</evidence>
<dbReference type="InterPro" id="IPR003849">
    <property type="entry name" value="Preprotein_translocase_YajC"/>
</dbReference>
<evidence type="ECO:0000256" key="10">
    <source>
        <dbReference type="SAM" id="MobiDB-lite"/>
    </source>
</evidence>
<dbReference type="PANTHER" id="PTHR33909">
    <property type="entry name" value="SEC TRANSLOCON ACCESSORY COMPLEX SUBUNIT YAJC"/>
    <property type="match status" value="1"/>
</dbReference>
<keyword evidence="9 11" id="KW-0472">Membrane</keyword>
<proteinExistence type="inferred from homology"/>
<evidence type="ECO:0008006" key="14">
    <source>
        <dbReference type="Google" id="ProtNLM"/>
    </source>
</evidence>
<evidence type="ECO:0000256" key="9">
    <source>
        <dbReference type="ARBA" id="ARBA00023136"/>
    </source>
</evidence>
<name>A0A3E0VIH6_9MICO</name>
<comment type="subcellular location">
    <subcellularLocation>
        <location evidence="1">Cell membrane</location>
        <topology evidence="1">Single-pass membrane protein</topology>
    </subcellularLocation>
</comment>
<reference evidence="12 13" key="1">
    <citation type="submission" date="2017-04" db="EMBL/GenBank/DDBJ databases">
        <title>Comparative genome analysis of Subtercola boreus.</title>
        <authorList>
            <person name="Cho Y.-J."/>
            <person name="Cho A."/>
            <person name="Kim O.-S."/>
            <person name="Lee J.-I."/>
        </authorList>
    </citation>
    <scope>NUCLEOTIDE SEQUENCE [LARGE SCALE GENOMIC DNA]</scope>
    <source>
        <strain evidence="12 13">K300</strain>
    </source>
</reference>
<keyword evidence="6" id="KW-0653">Protein transport</keyword>